<dbReference type="GO" id="GO:0046076">
    <property type="term" value="P:dTTP catabolic process"/>
    <property type="evidence" value="ECO:0007669"/>
    <property type="project" value="TreeGrafter"/>
</dbReference>
<dbReference type="GO" id="GO:0046047">
    <property type="term" value="P:TTP catabolic process"/>
    <property type="evidence" value="ECO:0007669"/>
    <property type="project" value="TreeGrafter"/>
</dbReference>
<gene>
    <name evidence="6" type="ORF">SAMN03080602_01175</name>
</gene>
<evidence type="ECO:0000259" key="5">
    <source>
        <dbReference type="Pfam" id="PF03819"/>
    </source>
</evidence>
<comment type="similarity">
    <text evidence="2">Belongs to the nucleoside triphosphate pyrophosphohydrolase family.</text>
</comment>
<dbReference type="GO" id="GO:0006203">
    <property type="term" value="P:dGTP catabolic process"/>
    <property type="evidence" value="ECO:0007669"/>
    <property type="project" value="TreeGrafter"/>
</dbReference>
<comment type="catalytic activity">
    <reaction evidence="1">
        <text>ATP + H2O = AMP + diphosphate + H(+)</text>
        <dbReference type="Rhea" id="RHEA:14245"/>
        <dbReference type="ChEBI" id="CHEBI:15377"/>
        <dbReference type="ChEBI" id="CHEBI:15378"/>
        <dbReference type="ChEBI" id="CHEBI:30616"/>
        <dbReference type="ChEBI" id="CHEBI:33019"/>
        <dbReference type="ChEBI" id="CHEBI:456215"/>
        <dbReference type="EC" id="3.6.1.8"/>
    </reaction>
</comment>
<dbReference type="CDD" id="cd11528">
    <property type="entry name" value="NTP-PPase_MazG_Nterm"/>
    <property type="match status" value="1"/>
</dbReference>
<dbReference type="Proteomes" id="UP000193420">
    <property type="component" value="Unassembled WGS sequence"/>
</dbReference>
<dbReference type="NCBIfam" id="NF007113">
    <property type="entry name" value="PRK09562.1"/>
    <property type="match status" value="1"/>
</dbReference>
<dbReference type="PANTHER" id="PTHR30522:SF0">
    <property type="entry name" value="NUCLEOSIDE TRIPHOSPHATE PYROPHOSPHOHYDROLASE"/>
    <property type="match status" value="1"/>
</dbReference>
<dbReference type="SUPFAM" id="SSF101386">
    <property type="entry name" value="all-alpha NTP pyrophosphatases"/>
    <property type="match status" value="2"/>
</dbReference>
<protein>
    <recommendedName>
        <fullName evidence="4">Nucleoside triphosphate pyrophosphohydrolase</fullName>
        <ecNumber evidence="3">3.6.1.8</ecNumber>
    </recommendedName>
</protein>
<dbReference type="Pfam" id="PF03819">
    <property type="entry name" value="MazG"/>
    <property type="match status" value="2"/>
</dbReference>
<dbReference type="InterPro" id="IPR048011">
    <property type="entry name" value="NTP-PPase_MazG-like_C"/>
</dbReference>
<dbReference type="STRING" id="188872.SAMN03080602_01175"/>
<name>A0A1X7IVK6_9FLAO</name>
<evidence type="ECO:0000313" key="6">
    <source>
        <dbReference type="EMBL" id="SMG19113.1"/>
    </source>
</evidence>
<reference evidence="7" key="1">
    <citation type="submission" date="2017-04" db="EMBL/GenBank/DDBJ databases">
        <authorList>
            <person name="Varghese N."/>
            <person name="Submissions S."/>
        </authorList>
    </citation>
    <scope>NUCLEOTIDE SEQUENCE [LARGE SCALE GENOMIC DNA]</scope>
    <source>
        <strain evidence="7">DSM 19835</strain>
    </source>
</reference>
<dbReference type="InterPro" id="IPR004518">
    <property type="entry name" value="MazG-like_dom"/>
</dbReference>
<dbReference type="PANTHER" id="PTHR30522">
    <property type="entry name" value="NUCLEOSIDE TRIPHOSPHATE PYROPHOSPHOHYDROLASE"/>
    <property type="match status" value="1"/>
</dbReference>
<evidence type="ECO:0000256" key="4">
    <source>
        <dbReference type="ARBA" id="ARBA00074799"/>
    </source>
</evidence>
<feature type="domain" description="NTP pyrophosphohydrolase MazG-like" evidence="5">
    <location>
        <begin position="162"/>
        <end position="224"/>
    </location>
</feature>
<dbReference type="EC" id="3.6.1.8" evidence="3"/>
<dbReference type="OrthoDB" id="9808939at2"/>
<organism evidence="6 7">
    <name type="scientific">Arenibacter troitsensis</name>
    <dbReference type="NCBI Taxonomy" id="188872"/>
    <lineage>
        <taxon>Bacteria</taxon>
        <taxon>Pseudomonadati</taxon>
        <taxon>Bacteroidota</taxon>
        <taxon>Flavobacteriia</taxon>
        <taxon>Flavobacteriales</taxon>
        <taxon>Flavobacteriaceae</taxon>
        <taxon>Arenibacter</taxon>
    </lineage>
</organism>
<evidence type="ECO:0000256" key="2">
    <source>
        <dbReference type="ARBA" id="ARBA00061115"/>
    </source>
</evidence>
<dbReference type="EMBL" id="FXAO01000002">
    <property type="protein sequence ID" value="SMG19113.1"/>
    <property type="molecule type" value="Genomic_DNA"/>
</dbReference>
<sequence length="257" mass="29951">MNSRESQLQAFDRLLTIMDELRTQCPWDKKQTMQTLRHLTIEETYELGDAILDNDLEEIKKELGDVLLHIVFYAKIGSETKHFDIADVANDICDKLINRHPHIYGDVVVENEEEVKQNWEKIKLKEGKKSVLEGVPKGLPALVKANRIQDKVAGVGFDWEKPEQVWEKVQEELEEFQDEVRQGNADAMESEFGDVLFSMVNYARFLNINPENALERTNKKFIKRFQYLENKAKEQGKALKDMTLSEMDVFWEEAKTI</sequence>
<feature type="domain" description="NTP pyrophosphohydrolase MazG-like" evidence="5">
    <location>
        <begin position="31"/>
        <end position="103"/>
    </location>
</feature>
<keyword evidence="6" id="KW-0378">Hydrolase</keyword>
<dbReference type="GO" id="GO:0046061">
    <property type="term" value="P:dATP catabolic process"/>
    <property type="evidence" value="ECO:0007669"/>
    <property type="project" value="TreeGrafter"/>
</dbReference>
<dbReference type="RefSeq" id="WP_085497085.1">
    <property type="nucleotide sequence ID" value="NZ_FXAO01000002.1"/>
</dbReference>
<evidence type="ECO:0000313" key="7">
    <source>
        <dbReference type="Proteomes" id="UP000193420"/>
    </source>
</evidence>
<accession>A0A1X7IVK6</accession>
<dbReference type="FunFam" id="1.10.287.1080:FF:000001">
    <property type="entry name" value="Nucleoside triphosphate pyrophosphohydrolase"/>
    <property type="match status" value="1"/>
</dbReference>
<dbReference type="InterPro" id="IPR011551">
    <property type="entry name" value="NTP_PyrPHydrolase_MazG"/>
</dbReference>
<dbReference type="GO" id="GO:0046081">
    <property type="term" value="P:dUTP catabolic process"/>
    <property type="evidence" value="ECO:0007669"/>
    <property type="project" value="TreeGrafter"/>
</dbReference>
<dbReference type="NCBIfam" id="TIGR00444">
    <property type="entry name" value="mazG"/>
    <property type="match status" value="1"/>
</dbReference>
<dbReference type="InterPro" id="IPR048015">
    <property type="entry name" value="NTP-PPase_MazG-like_N"/>
</dbReference>
<evidence type="ECO:0000256" key="1">
    <source>
        <dbReference type="ARBA" id="ARBA00052141"/>
    </source>
</evidence>
<proteinExistence type="inferred from homology"/>
<dbReference type="CDD" id="cd11529">
    <property type="entry name" value="NTP-PPase_MazG_Cterm"/>
    <property type="match status" value="1"/>
</dbReference>
<dbReference type="GO" id="GO:0006950">
    <property type="term" value="P:response to stress"/>
    <property type="evidence" value="ECO:0007669"/>
    <property type="project" value="UniProtKB-ARBA"/>
</dbReference>
<keyword evidence="7" id="KW-1185">Reference proteome</keyword>
<dbReference type="Gene3D" id="1.10.287.1080">
    <property type="entry name" value="MazG-like"/>
    <property type="match status" value="2"/>
</dbReference>
<dbReference type="AlphaFoldDB" id="A0A1X7IVK6"/>
<dbReference type="GO" id="GO:0046052">
    <property type="term" value="P:UTP catabolic process"/>
    <property type="evidence" value="ECO:0007669"/>
    <property type="project" value="TreeGrafter"/>
</dbReference>
<evidence type="ECO:0000256" key="3">
    <source>
        <dbReference type="ARBA" id="ARBA00066372"/>
    </source>
</evidence>
<dbReference type="GO" id="GO:0047693">
    <property type="term" value="F:ATP diphosphatase activity"/>
    <property type="evidence" value="ECO:0007669"/>
    <property type="project" value="UniProtKB-EC"/>
</dbReference>
<dbReference type="FunFam" id="1.10.287.1080:FF:000003">
    <property type="entry name" value="Nucleoside triphosphate pyrophosphohydrolase"/>
    <property type="match status" value="1"/>
</dbReference>